<dbReference type="Proteomes" id="UP000001357">
    <property type="component" value="Unassembled WGS sequence"/>
</dbReference>
<evidence type="ECO:0000313" key="2">
    <source>
        <dbReference type="EMBL" id="EDQ88858.1"/>
    </source>
</evidence>
<protein>
    <submittedName>
        <fullName evidence="2">Uncharacterized protein</fullName>
    </submittedName>
</protein>
<dbReference type="InParanoid" id="A9V126"/>
<dbReference type="KEGG" id="mbr:MONBRDRAFT_8764"/>
<organism evidence="2 3">
    <name type="scientific">Monosiga brevicollis</name>
    <name type="common">Choanoflagellate</name>
    <dbReference type="NCBI Taxonomy" id="81824"/>
    <lineage>
        <taxon>Eukaryota</taxon>
        <taxon>Choanoflagellata</taxon>
        <taxon>Craspedida</taxon>
        <taxon>Salpingoecidae</taxon>
        <taxon>Monosiga</taxon>
    </lineage>
</organism>
<feature type="compositionally biased region" description="Basic residues" evidence="1">
    <location>
        <begin position="567"/>
        <end position="577"/>
    </location>
</feature>
<evidence type="ECO:0000256" key="1">
    <source>
        <dbReference type="SAM" id="MobiDB-lite"/>
    </source>
</evidence>
<feature type="compositionally biased region" description="Low complexity" evidence="1">
    <location>
        <begin position="578"/>
        <end position="587"/>
    </location>
</feature>
<reference evidence="2 3" key="1">
    <citation type="journal article" date="2008" name="Nature">
        <title>The genome of the choanoflagellate Monosiga brevicollis and the origin of metazoans.</title>
        <authorList>
            <consortium name="JGI Sequencing"/>
            <person name="King N."/>
            <person name="Westbrook M.J."/>
            <person name="Young S.L."/>
            <person name="Kuo A."/>
            <person name="Abedin M."/>
            <person name="Chapman J."/>
            <person name="Fairclough S."/>
            <person name="Hellsten U."/>
            <person name="Isogai Y."/>
            <person name="Letunic I."/>
            <person name="Marr M."/>
            <person name="Pincus D."/>
            <person name="Putnam N."/>
            <person name="Rokas A."/>
            <person name="Wright K.J."/>
            <person name="Zuzow R."/>
            <person name="Dirks W."/>
            <person name="Good M."/>
            <person name="Goodstein D."/>
            <person name="Lemons D."/>
            <person name="Li W."/>
            <person name="Lyons J.B."/>
            <person name="Morris A."/>
            <person name="Nichols S."/>
            <person name="Richter D.J."/>
            <person name="Salamov A."/>
            <person name="Bork P."/>
            <person name="Lim W.A."/>
            <person name="Manning G."/>
            <person name="Miller W.T."/>
            <person name="McGinnis W."/>
            <person name="Shapiro H."/>
            <person name="Tjian R."/>
            <person name="Grigoriev I.V."/>
            <person name="Rokhsar D."/>
        </authorList>
    </citation>
    <scope>NUCLEOTIDE SEQUENCE [LARGE SCALE GENOMIC DNA]</scope>
    <source>
        <strain evidence="3">MX1 / ATCC 50154</strain>
    </source>
</reference>
<sequence>MAGCDSRGGETGLWRPLSLERLDGDDVPGSGAPWLIETHDHFLTAPSSPDPEDHQVGRYSDRDRLIFLDLLDVVDEHDNVLSDRKIADLLQQRLGKRFPVSTVASWRRKYSERLLMRAAGTLSMSEPLLKPVRGCRTGRPSVLDAEDESILIEYDERYGKSGSVANAREYLFAKRYKPLELSGSIEPWHVSLSTISNHLKKYCPTPVSKCGTMSMRPRQQDTFGPQTSEACRNYIAFLDSLDEKHQLFSSNKHALISVSESWMSSLASRCRGPTSQTQRKSGHLATRSSISIFAAMTCTGEMITRRTHHGPCTAENSQRYIEATIAAWREKYGSELMVILLDTAPHRLKAITTMMGADGAECSGKESTFVRTSSTILESDERYSPLTYYELDASQYGGPVLVVPTPRRQPSFVAMDAVLGAVKYAAEGIHVHTLDSDVRCLSDISKAILGVAFHCYVTRGVLASVADDALEYMTAWREGTVSEDQAQARHEQLCRRDMNTFNQMVAAIGGVLEHDGKLFDLVPIPVVSTDLVCCKNAAGQETSALTKEYMPSSENMRLLAQRDKARAQARARQKRPAAARNANAAKT</sequence>
<dbReference type="GeneID" id="5891699"/>
<dbReference type="AlphaFoldDB" id="A9V126"/>
<evidence type="ECO:0000313" key="3">
    <source>
        <dbReference type="Proteomes" id="UP000001357"/>
    </source>
</evidence>
<accession>A9V126</accession>
<gene>
    <name evidence="2" type="ORF">MONBRDRAFT_8764</name>
</gene>
<proteinExistence type="predicted"/>
<keyword evidence="3" id="KW-1185">Reference proteome</keyword>
<dbReference type="EMBL" id="CH991553">
    <property type="protein sequence ID" value="EDQ88858.1"/>
    <property type="molecule type" value="Genomic_DNA"/>
</dbReference>
<name>A9V126_MONBE</name>
<dbReference type="RefSeq" id="XP_001746471.1">
    <property type="nucleotide sequence ID" value="XM_001746419.1"/>
</dbReference>
<feature type="region of interest" description="Disordered" evidence="1">
    <location>
        <begin position="561"/>
        <end position="587"/>
    </location>
</feature>